<keyword evidence="1" id="KW-0732">Signal</keyword>
<organism evidence="2 3">
    <name type="scientific">Acinetobacter corruptisaponis</name>
    <dbReference type="NCBI Taxonomy" id="3045147"/>
    <lineage>
        <taxon>Bacteria</taxon>
        <taxon>Pseudomonadati</taxon>
        <taxon>Pseudomonadota</taxon>
        <taxon>Gammaproteobacteria</taxon>
        <taxon>Moraxellales</taxon>
        <taxon>Moraxellaceae</taxon>
        <taxon>Acinetobacter</taxon>
    </lineage>
</organism>
<evidence type="ECO:0000313" key="2">
    <source>
        <dbReference type="EMBL" id="WHP04596.1"/>
    </source>
</evidence>
<evidence type="ECO:0000313" key="3">
    <source>
        <dbReference type="Proteomes" id="UP001229836"/>
    </source>
</evidence>
<name>A0ABY8S054_9GAMM</name>
<sequence length="231" mass="25174">MKVLKLSLLALGMGLSSLAQADIIGVKGDLSYWAYDGQANMAAQTAASDQDLERKGAAQLSLAIEHPVPLIPNAKIRYVNLKTQTENEVAGQPVYDIDMDHADFILYYEILDNIVNADVGVGATTLNGHVTTLALSKTDIDKTVPVIYATAGAKLPFTGLSAKGEVLYSNFNDAKITDAQAELQYNFIDNLLVDVGLKAGYRILDIKLDDYEKNDLKFNFKGPYIGLDIHF</sequence>
<reference evidence="2 3" key="1">
    <citation type="submission" date="2023-05" db="EMBL/GenBank/DDBJ databases">
        <title>The complete genome of Acinetobacter sp. nov KCTC 92772.</title>
        <authorList>
            <person name="Zhou G."/>
        </authorList>
    </citation>
    <scope>NUCLEOTIDE SEQUENCE [LARGE SCALE GENOMIC DNA]</scope>
    <source>
        <strain evidence="2 3">KCTC 92772</strain>
    </source>
</reference>
<dbReference type="InterPro" id="IPR026387">
    <property type="entry name" value="OMP_w_GlyGly"/>
</dbReference>
<dbReference type="NCBIfam" id="TIGR04219">
    <property type="entry name" value="OMP_w_GlyGly"/>
    <property type="match status" value="1"/>
</dbReference>
<gene>
    <name evidence="2" type="ORF">QLH32_11070</name>
</gene>
<dbReference type="Proteomes" id="UP001229836">
    <property type="component" value="Chromosome"/>
</dbReference>
<accession>A0ABY8S054</accession>
<feature type="signal peptide" evidence="1">
    <location>
        <begin position="1"/>
        <end position="21"/>
    </location>
</feature>
<dbReference type="EMBL" id="CP125669">
    <property type="protein sequence ID" value="WHP04596.1"/>
    <property type="molecule type" value="Genomic_DNA"/>
</dbReference>
<evidence type="ECO:0000256" key="1">
    <source>
        <dbReference type="SAM" id="SignalP"/>
    </source>
</evidence>
<feature type="chain" id="PRO_5045072544" evidence="1">
    <location>
        <begin position="22"/>
        <end position="231"/>
    </location>
</feature>
<keyword evidence="3" id="KW-1185">Reference proteome</keyword>
<dbReference type="RefSeq" id="WP_283266264.1">
    <property type="nucleotide sequence ID" value="NZ_CP125669.1"/>
</dbReference>
<protein>
    <submittedName>
        <fullName evidence="2">TIGR04219 family outer membrane beta-barrel protein</fullName>
    </submittedName>
</protein>
<proteinExistence type="predicted"/>